<keyword evidence="1" id="KW-1133">Transmembrane helix</keyword>
<accession>A0A1Z4BXV7</accession>
<evidence type="ECO:0000313" key="2">
    <source>
        <dbReference type="EMBL" id="ASF46083.1"/>
    </source>
</evidence>
<evidence type="ECO:0000313" key="3">
    <source>
        <dbReference type="EMBL" id="POZ51829.1"/>
    </source>
</evidence>
<proteinExistence type="predicted"/>
<dbReference type="Proteomes" id="UP000237423">
    <property type="component" value="Unassembled WGS sequence"/>
</dbReference>
<reference evidence="2 4" key="1">
    <citation type="submission" date="2017-06" db="EMBL/GenBank/DDBJ databases">
        <title>Genome Sequencing of the methanotroph Methylovulum psychrotolerants str. HV10-M2 isolated from a high-altitude environment.</title>
        <authorList>
            <person name="Mateos-Rivera A."/>
        </authorList>
    </citation>
    <scope>NUCLEOTIDE SEQUENCE [LARGE SCALE GENOMIC DNA]</scope>
    <source>
        <strain evidence="2 4">HV10_M2</strain>
    </source>
</reference>
<evidence type="ECO:0008006" key="6">
    <source>
        <dbReference type="Google" id="ProtNLM"/>
    </source>
</evidence>
<reference evidence="3 5" key="2">
    <citation type="submission" date="2017-11" db="EMBL/GenBank/DDBJ databases">
        <title>Draft Genome Sequence of Methylobacter psychrotolerans Sph1T, an Obligate Methanotroph from Low-Temperature Environments.</title>
        <authorList>
            <person name="Oshkin I.Y."/>
            <person name="Miroshnikov K."/>
            <person name="Belova S.E."/>
            <person name="Korzhenkov A."/>
            <person name="Toshchakov S.V."/>
            <person name="Dedysh S.N."/>
        </authorList>
    </citation>
    <scope>NUCLEOTIDE SEQUENCE [LARGE SCALE GENOMIC DNA]</scope>
    <source>
        <strain evidence="3 5">Sph1</strain>
    </source>
</reference>
<dbReference type="KEGG" id="mpsy:CEK71_08310"/>
<dbReference type="Proteomes" id="UP000197019">
    <property type="component" value="Chromosome"/>
</dbReference>
<sequence length="105" mass="12614">MIDHFIFIMLLLSGFFYWYHGQKVKELAYKATREHCQAVQVQMLDEYVAGHSLWFKRDKYGKMQLRRTFTFEFASTGEQRYNGKIIMLGEQVESIVMEPYRVDWG</sequence>
<dbReference type="Pfam" id="PF11743">
    <property type="entry name" value="DUF3301"/>
    <property type="match status" value="1"/>
</dbReference>
<protein>
    <recommendedName>
        <fullName evidence="6">DUF3301 domain-containing protein</fullName>
    </recommendedName>
</protein>
<dbReference type="AlphaFoldDB" id="A0A1Z4BXV7"/>
<dbReference type="EMBL" id="PGFZ01000004">
    <property type="protein sequence ID" value="POZ51829.1"/>
    <property type="molecule type" value="Genomic_DNA"/>
</dbReference>
<keyword evidence="1" id="KW-0812">Transmembrane</keyword>
<keyword evidence="4" id="KW-1185">Reference proteome</keyword>
<dbReference type="OrthoDB" id="5959530at2"/>
<organism evidence="2 4">
    <name type="scientific">Methylovulum psychrotolerans</name>
    <dbReference type="NCBI Taxonomy" id="1704499"/>
    <lineage>
        <taxon>Bacteria</taxon>
        <taxon>Pseudomonadati</taxon>
        <taxon>Pseudomonadota</taxon>
        <taxon>Gammaproteobacteria</taxon>
        <taxon>Methylococcales</taxon>
        <taxon>Methylococcaceae</taxon>
        <taxon>Methylovulum</taxon>
    </lineage>
</organism>
<dbReference type="EMBL" id="CP022129">
    <property type="protein sequence ID" value="ASF46083.1"/>
    <property type="molecule type" value="Genomic_DNA"/>
</dbReference>
<keyword evidence="1" id="KW-0472">Membrane</keyword>
<evidence type="ECO:0000256" key="1">
    <source>
        <dbReference type="SAM" id="Phobius"/>
    </source>
</evidence>
<evidence type="ECO:0000313" key="5">
    <source>
        <dbReference type="Proteomes" id="UP000237423"/>
    </source>
</evidence>
<name>A0A1Z4BXV7_9GAMM</name>
<feature type="transmembrane region" description="Helical" evidence="1">
    <location>
        <begin position="6"/>
        <end position="21"/>
    </location>
</feature>
<dbReference type="InterPro" id="IPR021732">
    <property type="entry name" value="DUF3301"/>
</dbReference>
<evidence type="ECO:0000313" key="4">
    <source>
        <dbReference type="Proteomes" id="UP000197019"/>
    </source>
</evidence>
<gene>
    <name evidence="3" type="ORF">AADEFJLK_02045</name>
    <name evidence="2" type="ORF">CEK71_08310</name>
</gene>
<dbReference type="RefSeq" id="WP_088618957.1">
    <property type="nucleotide sequence ID" value="NZ_CP022129.1"/>
</dbReference>